<dbReference type="SUPFAM" id="SSF49785">
    <property type="entry name" value="Galactose-binding domain-like"/>
    <property type="match status" value="1"/>
</dbReference>
<dbReference type="Proteomes" id="UP000076510">
    <property type="component" value="Unassembled WGS sequence"/>
</dbReference>
<accession>A0A163MU82</accession>
<gene>
    <name evidence="3" type="ORF">AV649_11560</name>
</gene>
<dbReference type="InterPro" id="IPR007119">
    <property type="entry name" value="Phage_tail_spike_N"/>
</dbReference>
<dbReference type="RefSeq" id="WP_063190507.1">
    <property type="nucleotide sequence ID" value="NZ_LQQY01000002.1"/>
</dbReference>
<dbReference type="InterPro" id="IPR053336">
    <property type="entry name" value="Rhoptry_Surface_Assoc"/>
</dbReference>
<feature type="domain" description="Peptidase S74" evidence="2">
    <location>
        <begin position="1605"/>
        <end position="1722"/>
    </location>
</feature>
<dbReference type="Pfam" id="PF06605">
    <property type="entry name" value="Prophage_tail"/>
    <property type="match status" value="1"/>
</dbReference>
<feature type="coiled-coil region" evidence="1">
    <location>
        <begin position="1715"/>
        <end position="1749"/>
    </location>
</feature>
<reference evidence="4" key="1">
    <citation type="submission" date="2016-01" db="EMBL/GenBank/DDBJ databases">
        <title>Whole genome sequencing of Bhargavaea cecembensis T14.</title>
        <authorList>
            <person name="Hong K.W."/>
        </authorList>
    </citation>
    <scope>NUCLEOTIDE SEQUENCE [LARGE SCALE GENOMIC DNA]</scope>
    <source>
        <strain evidence="4">M19</strain>
    </source>
</reference>
<evidence type="ECO:0000259" key="2">
    <source>
        <dbReference type="PROSITE" id="PS51688"/>
    </source>
</evidence>
<dbReference type="InterPro" id="IPR008979">
    <property type="entry name" value="Galactose-bd-like_sf"/>
</dbReference>
<keyword evidence="1" id="KW-0175">Coiled coil</keyword>
<proteinExistence type="predicted"/>
<organism evidence="3 4">
    <name type="scientific">Rossellomorea marisflavi</name>
    <dbReference type="NCBI Taxonomy" id="189381"/>
    <lineage>
        <taxon>Bacteria</taxon>
        <taxon>Bacillati</taxon>
        <taxon>Bacillota</taxon>
        <taxon>Bacilli</taxon>
        <taxon>Bacillales</taxon>
        <taxon>Bacillaceae</taxon>
        <taxon>Rossellomorea</taxon>
    </lineage>
</organism>
<sequence>MADFYVFDPDDNLLTVLSSDADGACLVYAAPFEDELNREPVFQIKATADHPDASYLVNENQVGFYDKDEVFRLFIIKNPEWSNGKDGPEIIAECVSWMQELEDEPLEDIRAYNVTAETATTRVLSKTRIKVGTVAELGINSANFYYISAKNALEIIINTWGGELKDRVEIDDTGIKDRYIDILPRRGQNAGNRWYIDEDIESLNYRIELSPKTALYGRGSSLQTEDGGFTRKITFADVEWKVSKGDPVDKPLGQEWVGDPRALQKYGRKNKDGTRRHRVGFYEDGEQEDPEVLLQETYNALQEEMEPILNVSMTVHLLESISGYDHRKARLGDTTIAIDDSFAQPIELESRIIKYKYDVANPDKPAEVELGSFLDFNDSDDRISAIEARLNEKSGVWSNPSIPDMGPIDDYDIIDSPPPSIKGLTADGLFKTIKLSWGFNSAIHVAAYELYGSQFPEFIPGPSNLLFRGKTGGYVHNAGTNEQWYFVGRTMNTHGEYSDFSDVVTAQTARIVTDDILFGSVTADLLADLSVSARKLADLAVTSGKLAPGAVTNEKLDDGSVDFSKITNGAVGTVKLADLAVTVGKIVDGAVNNKKLGDLAVSVDKIVDGAINNIKLGNKAVSVEKIVDQAINNAKLGSLSVSYEKLMNNAVIASKLAANAVEQEKIKNGAINNQKLADLAVDAAKLADKAVSATKIANLAVGTAAIQDLAVTNQKVQRLNAEKISVGPGTVFDKNYDPTNLDLSERNLLLNSTFNEGLDKWYFSENGQRTILDPDPDKPQSKIFRLNYTDYTGNSPIYTESRIPIKPGDSFTVSFDMKAETFELLSTALMTIRTTETDDRTDQRYVTVVSTLGSGFNVIKNNFKPGEWVRYTHKFMIPNDLPSNAKYLMFGLYQSAGTVDQKMREIKISKGFISSNEWTPAPEDIEGYNSTLRLWKYPNTSFFDGGKIYTNTVTANQMATGTITAESGIIKDINADIINAGSLNVSSSNLFSFSRPDQSPGYASRINDTEYISKKSLTVDTTSYLRSYTLPVSPGEDIVLSAYFKRVTTGADDFYIRIRFETESAGFAGDVFESLTSYSSEYRKLVAKVKAPTTAARMMIEFRNGASGTVTNVNGIMWHRGIVALDYAPHPDDDINAGAITTDKLYARSVTTSKLATGSVTANEIYARAVTTSKIATGAVTANEIATRTIRSYEMATNTITASSGIIADLAIGNAMIGTLAVTSTKIGIAAVGTLAVADAAITTAKIGNLAVGNAQLDYAAVTSAKIANLAVDNAKIASVDASKINANELSAISANLGKVTAGLVDGVELVSKSPSAGGNVLFNGTTIRAGKAYSQNISTRDSTYNTEEGGELSTGSLRIYRDRITKSTGYALREQGISLYADSMYVTHGEKFEFAGLDNRYFEFKVGAYNSPLSIASGGTSVLKFFANGVSGSETLTMEALRDIEFRSKSSTGSVTFSGMKTNFNVGPYGMNVLSIGSSGNAGDPTVVFQKELANRFAFDGDVDMQNNNLININSLRINDPGKGEGLTFLNGNGFEISESPYNNRVGGNGAGELTVFQGGRNVFSFGEDSRSTFIRSDSIFNRTYTYGSNLYITSNGVMGRDTSSRKFKYLEEEIPKEEAYKILKLKPKTWFDKTTIDQYANYLSNGGSLEDLDIPYMERVPGAIAEDVAELGLDLFVNKGLPDEQGNRSIQGLKYERLPFLFIPILNDNVEDIKVLKHENETKGRRIEELEKKYFDQEERMMVIEEKIKQMGA</sequence>
<name>A0A163MU82_9BACI</name>
<dbReference type="InterPro" id="IPR010572">
    <property type="entry name" value="Tail_dom"/>
</dbReference>
<dbReference type="Gene3D" id="2.60.120.260">
    <property type="entry name" value="Galactose-binding domain-like"/>
    <property type="match status" value="2"/>
</dbReference>
<evidence type="ECO:0000313" key="4">
    <source>
        <dbReference type="Proteomes" id="UP000076510"/>
    </source>
</evidence>
<evidence type="ECO:0000313" key="3">
    <source>
        <dbReference type="EMBL" id="KZE53393.1"/>
    </source>
</evidence>
<dbReference type="InterPro" id="IPR030392">
    <property type="entry name" value="S74_ICA"/>
</dbReference>
<comment type="caution">
    <text evidence="3">The sequence shown here is derived from an EMBL/GenBank/DDBJ whole genome shotgun (WGS) entry which is preliminary data.</text>
</comment>
<dbReference type="PROSITE" id="PS51688">
    <property type="entry name" value="ICA"/>
    <property type="match status" value="1"/>
</dbReference>
<evidence type="ECO:0000256" key="1">
    <source>
        <dbReference type="SAM" id="Coils"/>
    </source>
</evidence>
<protein>
    <recommendedName>
        <fullName evidence="2">Peptidase S74 domain-containing protein</fullName>
    </recommendedName>
</protein>
<dbReference type="PANTHER" id="PTHR37320:SF1">
    <property type="entry name" value="RHOPTRY SURFACE PROTEIN CERLI2"/>
    <property type="match status" value="1"/>
</dbReference>
<dbReference type="NCBIfam" id="TIGR01665">
    <property type="entry name" value="put_anti_recept"/>
    <property type="match status" value="1"/>
</dbReference>
<dbReference type="PANTHER" id="PTHR37320">
    <property type="entry name" value="AG-1 BLOOD STAGE MEMBRANE PROTEIN HOMOLOGUE"/>
    <property type="match status" value="1"/>
</dbReference>
<dbReference type="EMBL" id="LQQY01000002">
    <property type="protein sequence ID" value="KZE53393.1"/>
    <property type="molecule type" value="Genomic_DNA"/>
</dbReference>